<reference evidence="7 8" key="1">
    <citation type="submission" date="2020-07" db="EMBL/GenBank/DDBJ databases">
        <title>Bradyrhizobium diversity isolated from nodules of indigenous legumes of Western Australia.</title>
        <authorList>
            <person name="Klepa M.S."/>
        </authorList>
    </citation>
    <scope>NUCLEOTIDE SEQUENCE [LARGE SCALE GENOMIC DNA]</scope>
    <source>
        <strain evidence="7 8">CNPSo 4019</strain>
    </source>
</reference>
<dbReference type="SUPFAM" id="SSF53850">
    <property type="entry name" value="Periplasmic binding protein-like II"/>
    <property type="match status" value="1"/>
</dbReference>
<dbReference type="PANTHER" id="PTHR30346:SF30">
    <property type="entry name" value="SMALL NEUTRAL PROTEASE REGULATORY PROTEIN"/>
    <property type="match status" value="1"/>
</dbReference>
<dbReference type="PROSITE" id="PS50931">
    <property type="entry name" value="HTH_LYSR"/>
    <property type="match status" value="1"/>
</dbReference>
<dbReference type="Gene3D" id="3.40.190.10">
    <property type="entry name" value="Periplasmic binding protein-like II"/>
    <property type="match status" value="2"/>
</dbReference>
<dbReference type="Proteomes" id="UP001194539">
    <property type="component" value="Unassembled WGS sequence"/>
</dbReference>
<proteinExistence type="inferred from homology"/>
<organism evidence="7 8">
    <name type="scientific">Bradyrhizobium diversitatis</name>
    <dbReference type="NCBI Taxonomy" id="2755406"/>
    <lineage>
        <taxon>Bacteria</taxon>
        <taxon>Pseudomonadati</taxon>
        <taxon>Pseudomonadota</taxon>
        <taxon>Alphaproteobacteria</taxon>
        <taxon>Hyphomicrobiales</taxon>
        <taxon>Nitrobacteraceae</taxon>
        <taxon>Bradyrhizobium</taxon>
    </lineage>
</organism>
<sequence length="295" mass="31247">MDLHHLRHAIALADERNFSRAAARLGMAQAPLSQSIQRLENSLGVRLFERGRGGTRLTAAGEAFVGEARVAVAAADRAKNLAQAAAERRAVVRIGLVSLALWGPIPSLLKTANEAGIAIRLVELGTDDQLALLAKGELDVALVSPPFAAPPRLRTFELAAEELMAALPASDVGDDKPIGIAQLAPRLILFPRSQGPVLYDAILALFHSRGLSPSVVHEASRMPTILTLVAAGLGAALVPAGVSRHMPVPGVAFRRLAEARAAPNWPLALVHLPLPSKGDAAELIRRWRRRPPGIG</sequence>
<dbReference type="PANTHER" id="PTHR30346">
    <property type="entry name" value="TRANSCRIPTIONAL DUAL REGULATOR HCAR-RELATED"/>
    <property type="match status" value="1"/>
</dbReference>
<dbReference type="SUPFAM" id="SSF46785">
    <property type="entry name" value="Winged helix' DNA-binding domain"/>
    <property type="match status" value="1"/>
</dbReference>
<evidence type="ECO:0000256" key="1">
    <source>
        <dbReference type="ARBA" id="ARBA00003502"/>
    </source>
</evidence>
<dbReference type="InterPro" id="IPR005119">
    <property type="entry name" value="LysR_subst-bd"/>
</dbReference>
<dbReference type="InterPro" id="IPR036388">
    <property type="entry name" value="WH-like_DNA-bd_sf"/>
</dbReference>
<comment type="function">
    <text evidence="1">NodD regulates the expression of the nodABCFE genes which encode other nodulation proteins. NodD is also a negative regulator of its own expression. Binds flavonoids as inducers.</text>
</comment>
<keyword evidence="4" id="KW-0238">DNA-binding</keyword>
<evidence type="ECO:0000259" key="6">
    <source>
        <dbReference type="PROSITE" id="PS50931"/>
    </source>
</evidence>
<evidence type="ECO:0000313" key="8">
    <source>
        <dbReference type="Proteomes" id="UP001194539"/>
    </source>
</evidence>
<keyword evidence="5" id="KW-0804">Transcription</keyword>
<keyword evidence="3" id="KW-0805">Transcription regulation</keyword>
<dbReference type="InterPro" id="IPR000847">
    <property type="entry name" value="LysR_HTH_N"/>
</dbReference>
<feature type="domain" description="HTH lysR-type" evidence="6">
    <location>
        <begin position="1"/>
        <end position="58"/>
    </location>
</feature>
<dbReference type="CDD" id="cd08414">
    <property type="entry name" value="PBP2_LTTR_aromatics_like"/>
    <property type="match status" value="1"/>
</dbReference>
<accession>A0ABS0P0J3</accession>
<evidence type="ECO:0000313" key="7">
    <source>
        <dbReference type="EMBL" id="MBH5386789.1"/>
    </source>
</evidence>
<evidence type="ECO:0000256" key="5">
    <source>
        <dbReference type="ARBA" id="ARBA00023163"/>
    </source>
</evidence>
<gene>
    <name evidence="7" type="ORF">H1B27_10910</name>
</gene>
<dbReference type="InterPro" id="IPR036390">
    <property type="entry name" value="WH_DNA-bd_sf"/>
</dbReference>
<evidence type="ECO:0000256" key="2">
    <source>
        <dbReference type="ARBA" id="ARBA00009437"/>
    </source>
</evidence>
<comment type="similarity">
    <text evidence="2">Belongs to the LysR transcriptional regulatory family.</text>
</comment>
<keyword evidence="8" id="KW-1185">Reference proteome</keyword>
<evidence type="ECO:0000256" key="4">
    <source>
        <dbReference type="ARBA" id="ARBA00023125"/>
    </source>
</evidence>
<dbReference type="Gene3D" id="1.10.10.10">
    <property type="entry name" value="Winged helix-like DNA-binding domain superfamily/Winged helix DNA-binding domain"/>
    <property type="match status" value="1"/>
</dbReference>
<dbReference type="PRINTS" id="PR00039">
    <property type="entry name" value="HTHLYSR"/>
</dbReference>
<evidence type="ECO:0000256" key="3">
    <source>
        <dbReference type="ARBA" id="ARBA00023015"/>
    </source>
</evidence>
<protein>
    <submittedName>
        <fullName evidence="7">LysR family transcriptional regulator</fullName>
    </submittedName>
</protein>
<dbReference type="Pfam" id="PF00126">
    <property type="entry name" value="HTH_1"/>
    <property type="match status" value="1"/>
</dbReference>
<name>A0ABS0P0J3_9BRAD</name>
<dbReference type="EMBL" id="JACEGD010000009">
    <property type="protein sequence ID" value="MBH5386789.1"/>
    <property type="molecule type" value="Genomic_DNA"/>
</dbReference>
<dbReference type="RefSeq" id="WP_061879243.1">
    <property type="nucleotide sequence ID" value="NZ_JACEGD010000009.1"/>
</dbReference>
<dbReference type="Pfam" id="PF03466">
    <property type="entry name" value="LysR_substrate"/>
    <property type="match status" value="1"/>
</dbReference>
<comment type="caution">
    <text evidence="7">The sequence shown here is derived from an EMBL/GenBank/DDBJ whole genome shotgun (WGS) entry which is preliminary data.</text>
</comment>